<evidence type="ECO:0000256" key="1">
    <source>
        <dbReference type="ARBA" id="ARBA00001946"/>
    </source>
</evidence>
<dbReference type="EMBL" id="CP008849">
    <property type="protein sequence ID" value="AIF99737.1"/>
    <property type="molecule type" value="Genomic_DNA"/>
</dbReference>
<protein>
    <submittedName>
        <fullName evidence="5">Haloacid dehalogenase</fullName>
    </submittedName>
</protein>
<dbReference type="GO" id="GO:0046872">
    <property type="term" value="F:metal ion binding"/>
    <property type="evidence" value="ECO:0007669"/>
    <property type="project" value="UniProtKB-KW"/>
</dbReference>
<dbReference type="PANTHER" id="PTHR46193">
    <property type="entry name" value="6-PHOSPHOGLUCONATE PHOSPHATASE"/>
    <property type="match status" value="1"/>
</dbReference>
<sequence>MSKSCLLFDNDGTLVDSEYLCNLGIAHAFLELDVTLDADDLVKHYRGMKLSEIMASISRQYSVELPDDFISSYRKRVASLFDKHLTPIEGVVYALDHLHHRKAVVSNGPRQKIEHALNVCQLRGYFNDNIFSAYDIGYYKPNPQIYLDVAAMMKVSPNQCVVIEDSKVGAEAGSRAGITTLFYNRYNETLSLPHVTSFNDMKQLPKMIANVS</sequence>
<dbReference type="InterPro" id="IPR006439">
    <property type="entry name" value="HAD-SF_hydro_IA"/>
</dbReference>
<evidence type="ECO:0000256" key="4">
    <source>
        <dbReference type="ARBA" id="ARBA00022842"/>
    </source>
</evidence>
<dbReference type="Proteomes" id="UP000056090">
    <property type="component" value="Chromosome"/>
</dbReference>
<name>A0A075P8S7_9ALTE</name>
<dbReference type="KEGG" id="aal:EP13_14175"/>
<evidence type="ECO:0000313" key="5">
    <source>
        <dbReference type="EMBL" id="AIF99737.1"/>
    </source>
</evidence>
<dbReference type="PRINTS" id="PR00413">
    <property type="entry name" value="HADHALOGNASE"/>
</dbReference>
<evidence type="ECO:0000256" key="3">
    <source>
        <dbReference type="ARBA" id="ARBA00022723"/>
    </source>
</evidence>
<keyword evidence="3" id="KW-0479">Metal-binding</keyword>
<dbReference type="InterPro" id="IPR051600">
    <property type="entry name" value="Beta-PGM-like"/>
</dbReference>
<reference evidence="5 6" key="1">
    <citation type="submission" date="2014-06" db="EMBL/GenBank/DDBJ databases">
        <title>Genomes of Alteromonas australica, a world apart.</title>
        <authorList>
            <person name="Gonzaga A."/>
            <person name="Lopez-Perez M."/>
            <person name="Rodriguez-Valera F."/>
        </authorList>
    </citation>
    <scope>NUCLEOTIDE SEQUENCE [LARGE SCALE GENOMIC DNA]</scope>
    <source>
        <strain evidence="5 6">H 17</strain>
    </source>
</reference>
<comment type="similarity">
    <text evidence="2">Belongs to the HAD-like hydrolase superfamily. CbbY/CbbZ/Gph/YieH family.</text>
</comment>
<dbReference type="InterPro" id="IPR023214">
    <property type="entry name" value="HAD_sf"/>
</dbReference>
<dbReference type="SFLD" id="SFLDG01135">
    <property type="entry name" value="C1.5.6:_HAD__Beta-PGM__Phospha"/>
    <property type="match status" value="1"/>
</dbReference>
<dbReference type="NCBIfam" id="TIGR01509">
    <property type="entry name" value="HAD-SF-IA-v3"/>
    <property type="match status" value="1"/>
</dbReference>
<evidence type="ECO:0000256" key="2">
    <source>
        <dbReference type="ARBA" id="ARBA00006171"/>
    </source>
</evidence>
<dbReference type="AlphaFoldDB" id="A0A075P8S7"/>
<dbReference type="SFLD" id="SFLDG01129">
    <property type="entry name" value="C1.5:_HAD__Beta-PGM__Phosphata"/>
    <property type="match status" value="1"/>
</dbReference>
<dbReference type="PANTHER" id="PTHR46193:SF10">
    <property type="entry name" value="6-PHOSPHOGLUCONATE PHOSPHATASE"/>
    <property type="match status" value="1"/>
</dbReference>
<dbReference type="Gene3D" id="1.10.150.240">
    <property type="entry name" value="Putative phosphatase, domain 2"/>
    <property type="match status" value="1"/>
</dbReference>
<evidence type="ECO:0000313" key="6">
    <source>
        <dbReference type="Proteomes" id="UP000056090"/>
    </source>
</evidence>
<dbReference type="Pfam" id="PF13419">
    <property type="entry name" value="HAD_2"/>
    <property type="match status" value="1"/>
</dbReference>
<dbReference type="InterPro" id="IPR041492">
    <property type="entry name" value="HAD_2"/>
</dbReference>
<dbReference type="InterPro" id="IPR023198">
    <property type="entry name" value="PGP-like_dom2"/>
</dbReference>
<dbReference type="GO" id="GO:0003824">
    <property type="term" value="F:catalytic activity"/>
    <property type="evidence" value="ECO:0007669"/>
    <property type="project" value="UniProtKB-ARBA"/>
</dbReference>
<keyword evidence="6" id="KW-1185">Reference proteome</keyword>
<keyword evidence="4" id="KW-0460">Magnesium</keyword>
<dbReference type="InterPro" id="IPR036412">
    <property type="entry name" value="HAD-like_sf"/>
</dbReference>
<dbReference type="SUPFAM" id="SSF56784">
    <property type="entry name" value="HAD-like"/>
    <property type="match status" value="1"/>
</dbReference>
<proteinExistence type="inferred from homology"/>
<organism evidence="5 6">
    <name type="scientific">Alteromonas australica</name>
    <dbReference type="NCBI Taxonomy" id="589873"/>
    <lineage>
        <taxon>Bacteria</taxon>
        <taxon>Pseudomonadati</taxon>
        <taxon>Pseudomonadota</taxon>
        <taxon>Gammaproteobacteria</taxon>
        <taxon>Alteromonadales</taxon>
        <taxon>Alteromonadaceae</taxon>
        <taxon>Alteromonas/Salinimonas group</taxon>
        <taxon>Alteromonas</taxon>
    </lineage>
</organism>
<dbReference type="SFLD" id="SFLDS00003">
    <property type="entry name" value="Haloacid_Dehalogenase"/>
    <property type="match status" value="1"/>
</dbReference>
<dbReference type="GeneID" id="78256043"/>
<dbReference type="RefSeq" id="WP_044057800.1">
    <property type="nucleotide sequence ID" value="NZ_CBCSKJ010000002.1"/>
</dbReference>
<gene>
    <name evidence="5" type="ORF">EP13_14175</name>
</gene>
<accession>A0A075P8S7</accession>
<comment type="cofactor">
    <cofactor evidence="1">
        <name>Mg(2+)</name>
        <dbReference type="ChEBI" id="CHEBI:18420"/>
    </cofactor>
</comment>
<dbReference type="eggNOG" id="COG0637">
    <property type="taxonomic scope" value="Bacteria"/>
</dbReference>
<dbReference type="Gene3D" id="3.40.50.1000">
    <property type="entry name" value="HAD superfamily/HAD-like"/>
    <property type="match status" value="1"/>
</dbReference>